<accession>A0A562NAK9</accession>
<dbReference type="EMBL" id="VLKU01000015">
    <property type="protein sequence ID" value="TWI29232.1"/>
    <property type="molecule type" value="Genomic_DNA"/>
</dbReference>
<dbReference type="AlphaFoldDB" id="A0A562NAK9"/>
<evidence type="ECO:0008006" key="4">
    <source>
        <dbReference type="Google" id="ProtNLM"/>
    </source>
</evidence>
<comment type="caution">
    <text evidence="2">The sequence shown here is derived from an EMBL/GenBank/DDBJ whole genome shotgun (WGS) entry which is preliminary data.</text>
</comment>
<dbReference type="Proteomes" id="UP000316225">
    <property type="component" value="Unassembled WGS sequence"/>
</dbReference>
<keyword evidence="3" id="KW-1185">Reference proteome</keyword>
<dbReference type="RefSeq" id="WP_145399782.1">
    <property type="nucleotide sequence ID" value="NZ_VLKU01000015.1"/>
</dbReference>
<protein>
    <recommendedName>
        <fullName evidence="4">HdeA/HdeB family protein</fullName>
    </recommendedName>
</protein>
<feature type="signal peptide" evidence="1">
    <location>
        <begin position="1"/>
        <end position="21"/>
    </location>
</feature>
<keyword evidence="1" id="KW-0732">Signal</keyword>
<evidence type="ECO:0000313" key="2">
    <source>
        <dbReference type="EMBL" id="TWI29232.1"/>
    </source>
</evidence>
<evidence type="ECO:0000313" key="3">
    <source>
        <dbReference type="Proteomes" id="UP000316225"/>
    </source>
</evidence>
<organism evidence="2 3">
    <name type="scientific">Paracoccus sulfuroxidans</name>
    <dbReference type="NCBI Taxonomy" id="384678"/>
    <lineage>
        <taxon>Bacteria</taxon>
        <taxon>Pseudomonadati</taxon>
        <taxon>Pseudomonadota</taxon>
        <taxon>Alphaproteobacteria</taxon>
        <taxon>Rhodobacterales</taxon>
        <taxon>Paracoccaceae</taxon>
        <taxon>Paracoccus</taxon>
    </lineage>
</organism>
<reference evidence="2 3" key="1">
    <citation type="journal article" date="2015" name="Stand. Genomic Sci.">
        <title>Genomic Encyclopedia of Bacterial and Archaeal Type Strains, Phase III: the genomes of soil and plant-associated and newly described type strains.</title>
        <authorList>
            <person name="Whitman W.B."/>
            <person name="Woyke T."/>
            <person name="Klenk H.P."/>
            <person name="Zhou Y."/>
            <person name="Lilburn T.G."/>
            <person name="Beck B.J."/>
            <person name="De Vos P."/>
            <person name="Vandamme P."/>
            <person name="Eisen J.A."/>
            <person name="Garrity G."/>
            <person name="Hugenholtz P."/>
            <person name="Kyrpides N.C."/>
        </authorList>
    </citation>
    <scope>NUCLEOTIDE SEQUENCE [LARGE SCALE GENOMIC DNA]</scope>
    <source>
        <strain evidence="2 3">CGMCC 1.5364</strain>
    </source>
</reference>
<name>A0A562NAK9_9RHOB</name>
<evidence type="ECO:0000256" key="1">
    <source>
        <dbReference type="SAM" id="SignalP"/>
    </source>
</evidence>
<gene>
    <name evidence="2" type="ORF">IQ24_03711</name>
</gene>
<sequence length="111" mass="12292">MKTLVLSIVAACLALPSIAHAQAVKSCTEWQEAAKYAMEMRQLGVPQREVLQTAVNAMQEVGGEPHEIDFLKQIVFNAFRKPVERSERGAEAATIEYGEEILTLCAPHLRL</sequence>
<proteinExistence type="predicted"/>
<feature type="chain" id="PRO_5022102850" description="HdeA/HdeB family protein" evidence="1">
    <location>
        <begin position="22"/>
        <end position="111"/>
    </location>
</feature>